<feature type="DNA-binding region" description="H-T-H motif" evidence="2">
    <location>
        <begin position="37"/>
        <end position="56"/>
    </location>
</feature>
<dbReference type="PRINTS" id="PR00455">
    <property type="entry name" value="HTHTETR"/>
</dbReference>
<sequence>MKDKPYISRKEQAVLTKKKIFDTTLVLIKKKGYNKITIREICQNAEISVGTFYIYFLSKDDILLDIYKRLDNDLAEHYALDASASAADELSRLMGCLFDLLGSSFDKDLIREIYRINLSFEKEPLFSEETFFYRTLDQIVRAADSRHLLKDITPEMLSKRILIFVWGYLFHWLIDEDSELDTVKDDCLQELNRYTDIYLNK</sequence>
<dbReference type="InterPro" id="IPR023772">
    <property type="entry name" value="DNA-bd_HTH_TetR-type_CS"/>
</dbReference>
<evidence type="ECO:0000313" key="5">
    <source>
        <dbReference type="Proteomes" id="UP001299546"/>
    </source>
</evidence>
<dbReference type="PROSITE" id="PS50977">
    <property type="entry name" value="HTH_TETR_2"/>
    <property type="match status" value="1"/>
</dbReference>
<dbReference type="Pfam" id="PF00440">
    <property type="entry name" value="TetR_N"/>
    <property type="match status" value="1"/>
</dbReference>
<dbReference type="PROSITE" id="PS01081">
    <property type="entry name" value="HTH_TETR_1"/>
    <property type="match status" value="1"/>
</dbReference>
<keyword evidence="5" id="KW-1185">Reference proteome</keyword>
<dbReference type="SUPFAM" id="SSF46689">
    <property type="entry name" value="Homeodomain-like"/>
    <property type="match status" value="1"/>
</dbReference>
<dbReference type="EMBL" id="JAJCIS010000002">
    <property type="protein sequence ID" value="MCB7386683.1"/>
    <property type="molecule type" value="Genomic_DNA"/>
</dbReference>
<evidence type="ECO:0000313" key="4">
    <source>
        <dbReference type="EMBL" id="MCB7386683.1"/>
    </source>
</evidence>
<keyword evidence="1 2" id="KW-0238">DNA-binding</keyword>
<name>A0ABS8DE50_9FIRM</name>
<evidence type="ECO:0000256" key="2">
    <source>
        <dbReference type="PROSITE-ProRule" id="PRU00335"/>
    </source>
</evidence>
<evidence type="ECO:0000259" key="3">
    <source>
        <dbReference type="PROSITE" id="PS50977"/>
    </source>
</evidence>
<dbReference type="Gene3D" id="1.10.357.10">
    <property type="entry name" value="Tetracycline Repressor, domain 2"/>
    <property type="match status" value="1"/>
</dbReference>
<comment type="caution">
    <text evidence="4">The sequence shown here is derived from an EMBL/GenBank/DDBJ whole genome shotgun (WGS) entry which is preliminary data.</text>
</comment>
<dbReference type="InterPro" id="IPR050624">
    <property type="entry name" value="HTH-type_Tx_Regulator"/>
</dbReference>
<accession>A0ABS8DE50</accession>
<dbReference type="PANTHER" id="PTHR43479:SF11">
    <property type="entry name" value="ACREF_ENVCD OPERON REPRESSOR-RELATED"/>
    <property type="match status" value="1"/>
</dbReference>
<evidence type="ECO:0000256" key="1">
    <source>
        <dbReference type="ARBA" id="ARBA00023125"/>
    </source>
</evidence>
<gene>
    <name evidence="4" type="ORF">LIZ65_05230</name>
</gene>
<dbReference type="InterPro" id="IPR001647">
    <property type="entry name" value="HTH_TetR"/>
</dbReference>
<protein>
    <submittedName>
        <fullName evidence="4">TetR/AcrR family transcriptional regulator</fullName>
    </submittedName>
</protein>
<organism evidence="4 5">
    <name type="scientific">Bariatricus massiliensis</name>
    <dbReference type="NCBI Taxonomy" id="1745713"/>
    <lineage>
        <taxon>Bacteria</taxon>
        <taxon>Bacillati</taxon>
        <taxon>Bacillota</taxon>
        <taxon>Clostridia</taxon>
        <taxon>Lachnospirales</taxon>
        <taxon>Lachnospiraceae</taxon>
        <taxon>Bariatricus</taxon>
    </lineage>
</organism>
<dbReference type="InterPro" id="IPR009057">
    <property type="entry name" value="Homeodomain-like_sf"/>
</dbReference>
<reference evidence="4 5" key="1">
    <citation type="submission" date="2021-10" db="EMBL/GenBank/DDBJ databases">
        <title>Collection of gut derived symbiotic bacterial strains cultured from healthy donors.</title>
        <authorList>
            <person name="Lin H."/>
            <person name="Littmann E."/>
            <person name="Kohout C."/>
            <person name="Pamer E.G."/>
        </authorList>
    </citation>
    <scope>NUCLEOTIDE SEQUENCE [LARGE SCALE GENOMIC DNA]</scope>
    <source>
        <strain evidence="4 5">DFI.1.165</strain>
    </source>
</reference>
<proteinExistence type="predicted"/>
<feature type="domain" description="HTH tetR-type" evidence="3">
    <location>
        <begin position="14"/>
        <end position="74"/>
    </location>
</feature>
<dbReference type="Proteomes" id="UP001299546">
    <property type="component" value="Unassembled WGS sequence"/>
</dbReference>
<dbReference type="PANTHER" id="PTHR43479">
    <property type="entry name" value="ACREF/ENVCD OPERON REPRESSOR-RELATED"/>
    <property type="match status" value="1"/>
</dbReference>
<dbReference type="RefSeq" id="WP_066736516.1">
    <property type="nucleotide sequence ID" value="NZ_JAJCIQ010000002.1"/>
</dbReference>